<gene>
    <name evidence="1" type="ORF">BU26DRAFT_203044</name>
</gene>
<dbReference type="AlphaFoldDB" id="A0A6A6HRG1"/>
<evidence type="ECO:0000313" key="1">
    <source>
        <dbReference type="EMBL" id="KAF2240601.1"/>
    </source>
</evidence>
<dbReference type="RefSeq" id="XP_033675605.1">
    <property type="nucleotide sequence ID" value="XM_033820562.1"/>
</dbReference>
<evidence type="ECO:0000313" key="2">
    <source>
        <dbReference type="Proteomes" id="UP000800094"/>
    </source>
</evidence>
<dbReference type="PROSITE" id="PS00626">
    <property type="entry name" value="RCC1_2"/>
    <property type="match status" value="1"/>
</dbReference>
<sequence length="97" mass="10579">MTYSAALLALSNGRFTQSFVSHVPMRIRTQCPRRVYRIGGGCLHAVAVSPLITSIQKASAMIDQSHHAYASPFVSFCYVELLVHSSRARATVSASHT</sequence>
<dbReference type="EMBL" id="ML987216">
    <property type="protein sequence ID" value="KAF2240601.1"/>
    <property type="molecule type" value="Genomic_DNA"/>
</dbReference>
<dbReference type="Proteomes" id="UP000800094">
    <property type="component" value="Unassembled WGS sequence"/>
</dbReference>
<protein>
    <submittedName>
        <fullName evidence="1">Uncharacterized protein</fullName>
    </submittedName>
</protein>
<dbReference type="GeneID" id="54573892"/>
<keyword evidence="2" id="KW-1185">Reference proteome</keyword>
<organism evidence="1 2">
    <name type="scientific">Trematosphaeria pertusa</name>
    <dbReference type="NCBI Taxonomy" id="390896"/>
    <lineage>
        <taxon>Eukaryota</taxon>
        <taxon>Fungi</taxon>
        <taxon>Dikarya</taxon>
        <taxon>Ascomycota</taxon>
        <taxon>Pezizomycotina</taxon>
        <taxon>Dothideomycetes</taxon>
        <taxon>Pleosporomycetidae</taxon>
        <taxon>Pleosporales</taxon>
        <taxon>Massarineae</taxon>
        <taxon>Trematosphaeriaceae</taxon>
        <taxon>Trematosphaeria</taxon>
    </lineage>
</organism>
<reference evidence="1" key="1">
    <citation type="journal article" date="2020" name="Stud. Mycol.">
        <title>101 Dothideomycetes genomes: a test case for predicting lifestyles and emergence of pathogens.</title>
        <authorList>
            <person name="Haridas S."/>
            <person name="Albert R."/>
            <person name="Binder M."/>
            <person name="Bloem J."/>
            <person name="Labutti K."/>
            <person name="Salamov A."/>
            <person name="Andreopoulos B."/>
            <person name="Baker S."/>
            <person name="Barry K."/>
            <person name="Bills G."/>
            <person name="Bluhm B."/>
            <person name="Cannon C."/>
            <person name="Castanera R."/>
            <person name="Culley D."/>
            <person name="Daum C."/>
            <person name="Ezra D."/>
            <person name="Gonzalez J."/>
            <person name="Henrissat B."/>
            <person name="Kuo A."/>
            <person name="Liang C."/>
            <person name="Lipzen A."/>
            <person name="Lutzoni F."/>
            <person name="Magnuson J."/>
            <person name="Mondo S."/>
            <person name="Nolan M."/>
            <person name="Ohm R."/>
            <person name="Pangilinan J."/>
            <person name="Park H.-J."/>
            <person name="Ramirez L."/>
            <person name="Alfaro M."/>
            <person name="Sun H."/>
            <person name="Tritt A."/>
            <person name="Yoshinaga Y."/>
            <person name="Zwiers L.-H."/>
            <person name="Turgeon B."/>
            <person name="Goodwin S."/>
            <person name="Spatafora J."/>
            <person name="Crous P."/>
            <person name="Grigoriev I."/>
        </authorList>
    </citation>
    <scope>NUCLEOTIDE SEQUENCE</scope>
    <source>
        <strain evidence="1">CBS 122368</strain>
    </source>
</reference>
<name>A0A6A6HRG1_9PLEO</name>
<proteinExistence type="predicted"/>
<accession>A0A6A6HRG1</accession>
<dbReference type="InterPro" id="IPR000408">
    <property type="entry name" value="Reg_chr_condens"/>
</dbReference>